<proteinExistence type="predicted"/>
<dbReference type="OrthoDB" id="5563334at2759"/>
<dbReference type="AlphaFoldDB" id="A0A9W7XY96"/>
<keyword evidence="3" id="KW-1185">Reference proteome</keyword>
<sequence length="348" mass="37265">MSKKIEDYFSALDTAPEAALTWDISLAHNILRSCQQLFAELERIRVGLVDGGAAVSTCGPELDATEAHIDAMIESLSGTRETSRLVHASRQTLGSLQTCVRSIAGSPALQTADTETVRTVALALNAIAAQIQKTPPMKLPDTPKKPSDTEVAVASALKAASALAEQLRIFTRVSQQSWAATRSQLAHTPPVPSPLAAGSTPLHRRWASEDIESEAAEQTPRLLGETPLPLHVRNRSDSRLQIGPVTPPRPKHVRFQTRSPAIEPPPAIDQAHLADLAQAVSVFEKAIAALGAATGEPQPQNIRALAAAFVQLSRLASSTGMVRHFDRPTLALFKATTHAVKQMMPQKA</sequence>
<accession>A0A9W7XY96</accession>
<feature type="region of interest" description="Disordered" evidence="1">
    <location>
        <begin position="184"/>
        <end position="204"/>
    </location>
</feature>
<evidence type="ECO:0000313" key="2">
    <source>
        <dbReference type="EMBL" id="KAJ1720649.1"/>
    </source>
</evidence>
<dbReference type="Proteomes" id="UP001149813">
    <property type="component" value="Unassembled WGS sequence"/>
</dbReference>
<dbReference type="EMBL" id="JANBOJ010000237">
    <property type="protein sequence ID" value="KAJ1720649.1"/>
    <property type="molecule type" value="Genomic_DNA"/>
</dbReference>
<comment type="caution">
    <text evidence="2">The sequence shown here is derived from an EMBL/GenBank/DDBJ whole genome shotgun (WGS) entry which is preliminary data.</text>
</comment>
<evidence type="ECO:0000313" key="3">
    <source>
        <dbReference type="Proteomes" id="UP001149813"/>
    </source>
</evidence>
<protein>
    <submittedName>
        <fullName evidence="2">Uncharacterized protein</fullName>
    </submittedName>
</protein>
<gene>
    <name evidence="2" type="ORF">LPJ53_004735</name>
</gene>
<evidence type="ECO:0000256" key="1">
    <source>
        <dbReference type="SAM" id="MobiDB-lite"/>
    </source>
</evidence>
<reference evidence="2" key="1">
    <citation type="submission" date="2022-07" db="EMBL/GenBank/DDBJ databases">
        <title>Phylogenomic reconstructions and comparative analyses of Kickxellomycotina fungi.</title>
        <authorList>
            <person name="Reynolds N.K."/>
            <person name="Stajich J.E."/>
            <person name="Barry K."/>
            <person name="Grigoriev I.V."/>
            <person name="Crous P."/>
            <person name="Smith M.E."/>
        </authorList>
    </citation>
    <scope>NUCLEOTIDE SEQUENCE</scope>
    <source>
        <strain evidence="2">NBRC 32514</strain>
    </source>
</reference>
<organism evidence="2 3">
    <name type="scientific">Coemansia erecta</name>
    <dbReference type="NCBI Taxonomy" id="147472"/>
    <lineage>
        <taxon>Eukaryota</taxon>
        <taxon>Fungi</taxon>
        <taxon>Fungi incertae sedis</taxon>
        <taxon>Zoopagomycota</taxon>
        <taxon>Kickxellomycotina</taxon>
        <taxon>Kickxellomycetes</taxon>
        <taxon>Kickxellales</taxon>
        <taxon>Kickxellaceae</taxon>
        <taxon>Coemansia</taxon>
    </lineage>
</organism>
<name>A0A9W7XY96_9FUNG</name>